<feature type="domain" description="HTH tetR-type" evidence="5">
    <location>
        <begin position="12"/>
        <end position="72"/>
    </location>
</feature>
<dbReference type="RefSeq" id="WP_209668471.1">
    <property type="nucleotide sequence ID" value="NZ_JAGGMS010000001.1"/>
</dbReference>
<gene>
    <name evidence="6" type="ORF">JOM49_007135</name>
</gene>
<dbReference type="InterPro" id="IPR001647">
    <property type="entry name" value="HTH_TetR"/>
</dbReference>
<dbReference type="InterPro" id="IPR009057">
    <property type="entry name" value="Homeodomain-like_sf"/>
</dbReference>
<keyword evidence="3" id="KW-0804">Transcription</keyword>
<dbReference type="InterPro" id="IPR041347">
    <property type="entry name" value="MftR_C"/>
</dbReference>
<name>A0ABS4Q1P9_9PSEU</name>
<dbReference type="PROSITE" id="PS01081">
    <property type="entry name" value="HTH_TETR_1"/>
    <property type="match status" value="1"/>
</dbReference>
<dbReference type="Gene3D" id="1.10.357.10">
    <property type="entry name" value="Tetracycline Repressor, domain 2"/>
    <property type="match status" value="1"/>
</dbReference>
<evidence type="ECO:0000256" key="4">
    <source>
        <dbReference type="PROSITE-ProRule" id="PRU00335"/>
    </source>
</evidence>
<protein>
    <submittedName>
        <fullName evidence="6">AcrR family transcriptional regulator</fullName>
    </submittedName>
</protein>
<organism evidence="6 7">
    <name type="scientific">Amycolatopsis magusensis</name>
    <dbReference type="NCBI Taxonomy" id="882444"/>
    <lineage>
        <taxon>Bacteria</taxon>
        <taxon>Bacillati</taxon>
        <taxon>Actinomycetota</taxon>
        <taxon>Actinomycetes</taxon>
        <taxon>Pseudonocardiales</taxon>
        <taxon>Pseudonocardiaceae</taxon>
        <taxon>Amycolatopsis</taxon>
    </lineage>
</organism>
<sequence length="199" mass="21503">MDELGLRERKKRRTREALIDAAHELFCAHGFEATTVDQIAEAVEVSSRTFFRYFTSKEDVALALADEQISAVLEAFAAQPADLPVLTAMRTAAVEVVRTYETEARFHSLQQLILLSPALAAARAERGAARIDAVARLVGARMGVDPAVDRRPHLVASVALCAVQTTIVAWRAAGDQAPESELLGQAFDLLSTGLDYPAG</sequence>
<dbReference type="PANTHER" id="PTHR30055:SF238">
    <property type="entry name" value="MYCOFACTOCIN BIOSYNTHESIS TRANSCRIPTIONAL REGULATOR MFTR-RELATED"/>
    <property type="match status" value="1"/>
</dbReference>
<keyword evidence="2 4" id="KW-0238">DNA-binding</keyword>
<evidence type="ECO:0000256" key="3">
    <source>
        <dbReference type="ARBA" id="ARBA00023163"/>
    </source>
</evidence>
<feature type="DNA-binding region" description="H-T-H motif" evidence="4">
    <location>
        <begin position="35"/>
        <end position="54"/>
    </location>
</feature>
<keyword evidence="1" id="KW-0805">Transcription regulation</keyword>
<dbReference type="Pfam" id="PF00440">
    <property type="entry name" value="TetR_N"/>
    <property type="match status" value="1"/>
</dbReference>
<evidence type="ECO:0000256" key="1">
    <source>
        <dbReference type="ARBA" id="ARBA00023015"/>
    </source>
</evidence>
<dbReference type="InterPro" id="IPR050109">
    <property type="entry name" value="HTH-type_TetR-like_transc_reg"/>
</dbReference>
<comment type="caution">
    <text evidence="6">The sequence shown here is derived from an EMBL/GenBank/DDBJ whole genome shotgun (WGS) entry which is preliminary data.</text>
</comment>
<dbReference type="Gene3D" id="1.10.10.60">
    <property type="entry name" value="Homeodomain-like"/>
    <property type="match status" value="1"/>
</dbReference>
<dbReference type="Proteomes" id="UP000741013">
    <property type="component" value="Unassembled WGS sequence"/>
</dbReference>
<dbReference type="PANTHER" id="PTHR30055">
    <property type="entry name" value="HTH-TYPE TRANSCRIPTIONAL REGULATOR RUTR"/>
    <property type="match status" value="1"/>
</dbReference>
<keyword evidence="7" id="KW-1185">Reference proteome</keyword>
<evidence type="ECO:0000259" key="5">
    <source>
        <dbReference type="PROSITE" id="PS50977"/>
    </source>
</evidence>
<evidence type="ECO:0000256" key="2">
    <source>
        <dbReference type="ARBA" id="ARBA00023125"/>
    </source>
</evidence>
<dbReference type="PRINTS" id="PR00455">
    <property type="entry name" value="HTHTETR"/>
</dbReference>
<dbReference type="EMBL" id="JAGGMS010000001">
    <property type="protein sequence ID" value="MBP2185609.1"/>
    <property type="molecule type" value="Genomic_DNA"/>
</dbReference>
<proteinExistence type="predicted"/>
<evidence type="ECO:0000313" key="7">
    <source>
        <dbReference type="Proteomes" id="UP000741013"/>
    </source>
</evidence>
<dbReference type="Pfam" id="PF17754">
    <property type="entry name" value="TetR_C_14"/>
    <property type="match status" value="1"/>
</dbReference>
<evidence type="ECO:0000313" key="6">
    <source>
        <dbReference type="EMBL" id="MBP2185609.1"/>
    </source>
</evidence>
<dbReference type="PROSITE" id="PS50977">
    <property type="entry name" value="HTH_TETR_2"/>
    <property type="match status" value="1"/>
</dbReference>
<reference evidence="6 7" key="1">
    <citation type="submission" date="2021-03" db="EMBL/GenBank/DDBJ databases">
        <title>Sequencing the genomes of 1000 actinobacteria strains.</title>
        <authorList>
            <person name="Klenk H.-P."/>
        </authorList>
    </citation>
    <scope>NUCLEOTIDE SEQUENCE [LARGE SCALE GENOMIC DNA]</scope>
    <source>
        <strain evidence="6 7">DSM 45510</strain>
    </source>
</reference>
<accession>A0ABS4Q1P9</accession>
<dbReference type="SUPFAM" id="SSF46689">
    <property type="entry name" value="Homeodomain-like"/>
    <property type="match status" value="1"/>
</dbReference>
<dbReference type="InterPro" id="IPR023772">
    <property type="entry name" value="DNA-bd_HTH_TetR-type_CS"/>
</dbReference>